<feature type="transmembrane region" description="Helical" evidence="1">
    <location>
        <begin position="85"/>
        <end position="107"/>
    </location>
</feature>
<reference evidence="2" key="1">
    <citation type="submission" date="2020-10" db="EMBL/GenBank/DDBJ databases">
        <title>Sequencing the genomes of 1000 actinobacteria strains.</title>
        <authorList>
            <person name="Klenk H.-P."/>
        </authorList>
    </citation>
    <scope>NUCLEOTIDE SEQUENCE</scope>
    <source>
        <strain evidence="2">DSM 46832</strain>
    </source>
</reference>
<comment type="caution">
    <text evidence="2">The sequence shown here is derived from an EMBL/GenBank/DDBJ whole genome shotgun (WGS) entry which is preliminary data.</text>
</comment>
<dbReference type="RefSeq" id="WP_192770732.1">
    <property type="nucleotide sequence ID" value="NZ_JADBEB010000001.1"/>
</dbReference>
<name>A0A927MC12_9ACTN</name>
<keyword evidence="1" id="KW-0812">Transmembrane</keyword>
<dbReference type="Pfam" id="PF08592">
    <property type="entry name" value="Anthrone_oxy"/>
    <property type="match status" value="1"/>
</dbReference>
<gene>
    <name evidence="2" type="ORF">H4W31_007347</name>
</gene>
<keyword evidence="1" id="KW-1133">Transmembrane helix</keyword>
<sequence>MSSPLRSLVLTGATLSTGLMAGLFAAFSYSIMPGLGSTDDRTFVSAMQRINEAILNGWFFTCFFGALVLTAVAVLLHLRRPATPWLVAALVLYAAVLVITIAVNVPLNDKLAAAGNVEHIADLAAVRQRFEATWVGWNLVRAVVSTAAFGCLTWALLLTGRLPA</sequence>
<dbReference type="AlphaFoldDB" id="A0A927MC12"/>
<feature type="transmembrane region" description="Helical" evidence="1">
    <location>
        <begin position="54"/>
        <end position="78"/>
    </location>
</feature>
<keyword evidence="1" id="KW-0472">Membrane</keyword>
<evidence type="ECO:0000256" key="1">
    <source>
        <dbReference type="SAM" id="Phobius"/>
    </source>
</evidence>
<dbReference type="EMBL" id="JADBEB010000001">
    <property type="protein sequence ID" value="MBE1491709.1"/>
    <property type="molecule type" value="Genomic_DNA"/>
</dbReference>
<organism evidence="2 3">
    <name type="scientific">Plantactinospora soyae</name>
    <dbReference type="NCBI Taxonomy" id="1544732"/>
    <lineage>
        <taxon>Bacteria</taxon>
        <taxon>Bacillati</taxon>
        <taxon>Actinomycetota</taxon>
        <taxon>Actinomycetes</taxon>
        <taxon>Micromonosporales</taxon>
        <taxon>Micromonosporaceae</taxon>
        <taxon>Plantactinospora</taxon>
    </lineage>
</organism>
<keyword evidence="3" id="KW-1185">Reference proteome</keyword>
<feature type="transmembrane region" description="Helical" evidence="1">
    <location>
        <begin position="139"/>
        <end position="158"/>
    </location>
</feature>
<dbReference type="InterPro" id="IPR013901">
    <property type="entry name" value="Anthrone_oxy"/>
</dbReference>
<evidence type="ECO:0000313" key="2">
    <source>
        <dbReference type="EMBL" id="MBE1491709.1"/>
    </source>
</evidence>
<dbReference type="Proteomes" id="UP000649753">
    <property type="component" value="Unassembled WGS sequence"/>
</dbReference>
<protein>
    <submittedName>
        <fullName evidence="2">Membrane protein</fullName>
    </submittedName>
</protein>
<accession>A0A927MC12</accession>
<evidence type="ECO:0000313" key="3">
    <source>
        <dbReference type="Proteomes" id="UP000649753"/>
    </source>
</evidence>
<proteinExistence type="predicted"/>